<evidence type="ECO:0000313" key="8">
    <source>
        <dbReference type="EMBL" id="CAB4855100.1"/>
    </source>
</evidence>
<evidence type="ECO:0000256" key="2">
    <source>
        <dbReference type="ARBA" id="ARBA00022722"/>
    </source>
</evidence>
<dbReference type="EMBL" id="CAFBQL010000003">
    <property type="protein sequence ID" value="CAB5055976.1"/>
    <property type="molecule type" value="Genomic_DNA"/>
</dbReference>
<organism evidence="7">
    <name type="scientific">freshwater metagenome</name>
    <dbReference type="NCBI Taxonomy" id="449393"/>
    <lineage>
        <taxon>unclassified sequences</taxon>
        <taxon>metagenomes</taxon>
        <taxon>ecological metagenomes</taxon>
    </lineage>
</organism>
<dbReference type="GO" id="GO:0003676">
    <property type="term" value="F:nucleic acid binding"/>
    <property type="evidence" value="ECO:0007669"/>
    <property type="project" value="InterPro"/>
</dbReference>
<evidence type="ECO:0000256" key="3">
    <source>
        <dbReference type="ARBA" id="ARBA00022801"/>
    </source>
</evidence>
<reference evidence="7" key="1">
    <citation type="submission" date="2020-05" db="EMBL/GenBank/DDBJ databases">
        <authorList>
            <person name="Chiriac C."/>
            <person name="Salcher M."/>
            <person name="Ghai R."/>
            <person name="Kavagutti S V."/>
        </authorList>
    </citation>
    <scope>NUCLEOTIDE SEQUENCE</scope>
</reference>
<evidence type="ECO:0000256" key="1">
    <source>
        <dbReference type="ARBA" id="ARBA00022490"/>
    </source>
</evidence>
<keyword evidence="3" id="KW-0378">Hydrolase</keyword>
<evidence type="ECO:0000313" key="7">
    <source>
        <dbReference type="EMBL" id="CAB4756500.1"/>
    </source>
</evidence>
<sequence length="399" mass="43777">MLETSAESPAPVRVLSIALKEYVDRLGPIWIEGELSEINERTGMAFMRLRDTSEDMSVSVMCHRSVLAPVSPLPANARVVVFAKVSYYTKSGTLTLSAKEIRQVGVGELLARLEALKQLLASEGLFAQERKVSLPLLPRRVGLICGRNSAAEKDVVENAKRRWPAVQFEIREVAVQGAAAVVEVSAALAELEANPEVDVIIITRGGGSFEDLLAFSDESLVRLAASCKTPIVSAIGHEQDAPLLDLVADIRASTPTDAAKKVVPDISEEIELISQFQQRSRRKISNLLDFEYARINSLRERPVLKDPFVLITSRGEILQNLRDRSHRSATHALNLAREELVQISARVRSLSPQATLDRGYAVVQLDDGTIVRDPQGLDIGEKLRIRLADGQIAAQVSRP</sequence>
<dbReference type="CDD" id="cd04489">
    <property type="entry name" value="ExoVII_LU_OBF"/>
    <property type="match status" value="1"/>
</dbReference>
<dbReference type="PANTHER" id="PTHR30008">
    <property type="entry name" value="EXODEOXYRIBONUCLEASE 7 LARGE SUBUNIT"/>
    <property type="match status" value="1"/>
</dbReference>
<keyword evidence="1" id="KW-0963">Cytoplasm</keyword>
<dbReference type="GO" id="GO:0008855">
    <property type="term" value="F:exodeoxyribonuclease VII activity"/>
    <property type="evidence" value="ECO:0007669"/>
    <property type="project" value="InterPro"/>
</dbReference>
<dbReference type="Pfam" id="PF02601">
    <property type="entry name" value="Exonuc_VII_L"/>
    <property type="match status" value="1"/>
</dbReference>
<dbReference type="GO" id="GO:0006308">
    <property type="term" value="P:DNA catabolic process"/>
    <property type="evidence" value="ECO:0007669"/>
    <property type="project" value="InterPro"/>
</dbReference>
<dbReference type="Pfam" id="PF13742">
    <property type="entry name" value="tRNA_anti_2"/>
    <property type="match status" value="1"/>
</dbReference>
<dbReference type="GO" id="GO:0009318">
    <property type="term" value="C:exodeoxyribonuclease VII complex"/>
    <property type="evidence" value="ECO:0007669"/>
    <property type="project" value="InterPro"/>
</dbReference>
<dbReference type="HAMAP" id="MF_00378">
    <property type="entry name" value="Exonuc_7_L"/>
    <property type="match status" value="1"/>
</dbReference>
<dbReference type="NCBIfam" id="TIGR00237">
    <property type="entry name" value="xseA"/>
    <property type="match status" value="1"/>
</dbReference>
<dbReference type="EMBL" id="CAFBLE010000001">
    <property type="protein sequence ID" value="CAB4855100.1"/>
    <property type="molecule type" value="Genomic_DNA"/>
</dbReference>
<keyword evidence="2" id="KW-0540">Nuclease</keyword>
<dbReference type="InterPro" id="IPR020579">
    <property type="entry name" value="Exonuc_VII_lsu_C"/>
</dbReference>
<evidence type="ECO:0000256" key="4">
    <source>
        <dbReference type="ARBA" id="ARBA00022839"/>
    </source>
</evidence>
<dbReference type="EMBL" id="CAFBMV010000003">
    <property type="protein sequence ID" value="CAB4919608.1"/>
    <property type="molecule type" value="Genomic_DNA"/>
</dbReference>
<gene>
    <name evidence="7" type="ORF">UFOPK2822_01172</name>
    <name evidence="8" type="ORF">UFOPK3346_00027</name>
    <name evidence="9" type="ORF">UFOPK3670_00577</name>
    <name evidence="10" type="ORF">UFOPK4308_00527</name>
</gene>
<name>A0A6J6U9K2_9ZZZZ</name>
<feature type="domain" description="Exonuclease VII large subunit C-terminal" evidence="5">
    <location>
        <begin position="125"/>
        <end position="343"/>
    </location>
</feature>
<evidence type="ECO:0000313" key="9">
    <source>
        <dbReference type="EMBL" id="CAB4919608.1"/>
    </source>
</evidence>
<dbReference type="PANTHER" id="PTHR30008:SF0">
    <property type="entry name" value="EXODEOXYRIBONUCLEASE 7 LARGE SUBUNIT"/>
    <property type="match status" value="1"/>
</dbReference>
<feature type="domain" description="OB-fold nucleic acid binding" evidence="6">
    <location>
        <begin position="12"/>
        <end position="102"/>
    </location>
</feature>
<accession>A0A6J6U9K2</accession>
<dbReference type="Gene3D" id="3.40.50.2300">
    <property type="match status" value="1"/>
</dbReference>
<dbReference type="InterPro" id="IPR003753">
    <property type="entry name" value="Exonuc_VII_L"/>
</dbReference>
<keyword evidence="4" id="KW-0269">Exonuclease</keyword>
<evidence type="ECO:0000313" key="10">
    <source>
        <dbReference type="EMBL" id="CAB5055976.1"/>
    </source>
</evidence>
<dbReference type="AlphaFoldDB" id="A0A6J6U9K2"/>
<proteinExistence type="inferred from homology"/>
<protein>
    <submittedName>
        <fullName evidence="7">Unannotated protein</fullName>
    </submittedName>
</protein>
<dbReference type="InterPro" id="IPR025824">
    <property type="entry name" value="OB-fold_nuc-bd_dom"/>
</dbReference>
<dbReference type="EMBL" id="CAEZZC010000017">
    <property type="protein sequence ID" value="CAB4756500.1"/>
    <property type="molecule type" value="Genomic_DNA"/>
</dbReference>
<evidence type="ECO:0000259" key="6">
    <source>
        <dbReference type="Pfam" id="PF13742"/>
    </source>
</evidence>
<evidence type="ECO:0000259" key="5">
    <source>
        <dbReference type="Pfam" id="PF02601"/>
    </source>
</evidence>